<sequence length="413" mass="46761">MSIHKEHCDRIVAKNGFMTGLRYDVNVRTNVFAYRVMVNGKAAVADISVFRRDVFEDVYIDTRNFNELGLADNPYAPNGVRADWDPLTGAPRNGSKFLNQKNNSNRPSDDGNPPSTSGQRQRKGGYQGKNFNPNFVRQKGQNGGNNNNSKALESTSLNERSISPNVALLDNASVERPVPHNPWPLRVTCEMNIPEWETSLAKAGLLPEFQDVLEGFKNGFPQGIPQHTCGQLCHFTPQNHASATLARDKIEESIKKEVMAKRMFRPYTHDEVHKHFPFFRSNPLGAVINGDGSLRPINDLSFPRENVLVPSVNSFVDAENFPTTWDDFNCVSRFFRAQKEPCLLALFDWEKVYRQIPTATNQWPYLMVQDFDNKLYVDTRITFSGVAGCGSFGRPADAWKQLMMKEFDLITIF</sequence>
<feature type="compositionally biased region" description="Polar residues" evidence="1">
    <location>
        <begin position="96"/>
        <end position="106"/>
    </location>
</feature>
<comment type="caution">
    <text evidence="2">The sequence shown here is derived from an EMBL/GenBank/DDBJ whole genome shotgun (WGS) entry which is preliminary data.</text>
</comment>
<name>A0A0L0V008_9BASI</name>
<gene>
    <name evidence="2" type="ORF">PSTG_14001</name>
</gene>
<reference evidence="3" key="1">
    <citation type="submission" date="2014-03" db="EMBL/GenBank/DDBJ databases">
        <title>The Genome Sequence of Puccinia striiformis f. sp. tritici PST-78.</title>
        <authorList>
            <consortium name="The Broad Institute Genome Sequencing Platform"/>
            <person name="Cuomo C."/>
            <person name="Hulbert S."/>
            <person name="Chen X."/>
            <person name="Walker B."/>
            <person name="Young S.K."/>
            <person name="Zeng Q."/>
            <person name="Gargeya S."/>
            <person name="Fitzgerald M."/>
            <person name="Haas B."/>
            <person name="Abouelleil A."/>
            <person name="Alvarado L."/>
            <person name="Arachchi H.M."/>
            <person name="Berlin A.M."/>
            <person name="Chapman S.B."/>
            <person name="Goldberg J."/>
            <person name="Griggs A."/>
            <person name="Gujja S."/>
            <person name="Hansen M."/>
            <person name="Howarth C."/>
            <person name="Imamovic A."/>
            <person name="Larimer J."/>
            <person name="McCowan C."/>
            <person name="Montmayeur A."/>
            <person name="Murphy C."/>
            <person name="Neiman D."/>
            <person name="Pearson M."/>
            <person name="Priest M."/>
            <person name="Roberts A."/>
            <person name="Saif S."/>
            <person name="Shea T."/>
            <person name="Sisk P."/>
            <person name="Sykes S."/>
            <person name="Wortman J."/>
            <person name="Nusbaum C."/>
            <person name="Birren B."/>
        </authorList>
    </citation>
    <scope>NUCLEOTIDE SEQUENCE [LARGE SCALE GENOMIC DNA]</scope>
    <source>
        <strain evidence="3">race PST-78</strain>
    </source>
</reference>
<dbReference type="AlphaFoldDB" id="A0A0L0V008"/>
<dbReference type="PANTHER" id="PTHR33050">
    <property type="entry name" value="REVERSE TRANSCRIPTASE DOMAIN-CONTAINING PROTEIN"/>
    <property type="match status" value="1"/>
</dbReference>
<keyword evidence="3" id="KW-1185">Reference proteome</keyword>
<dbReference type="Proteomes" id="UP000054564">
    <property type="component" value="Unassembled WGS sequence"/>
</dbReference>
<dbReference type="STRING" id="1165861.A0A0L0V008"/>
<feature type="compositionally biased region" description="Polar residues" evidence="1">
    <location>
        <begin position="149"/>
        <end position="158"/>
    </location>
</feature>
<evidence type="ECO:0000313" key="3">
    <source>
        <dbReference type="Proteomes" id="UP000054564"/>
    </source>
</evidence>
<dbReference type="InterPro" id="IPR052055">
    <property type="entry name" value="Hepadnavirus_pol/RT"/>
</dbReference>
<protein>
    <submittedName>
        <fullName evidence="2">Uncharacterized protein</fullName>
    </submittedName>
</protein>
<feature type="region of interest" description="Disordered" evidence="1">
    <location>
        <begin position="82"/>
        <end position="158"/>
    </location>
</feature>
<proteinExistence type="predicted"/>
<dbReference type="EMBL" id="AJIL01000159">
    <property type="protein sequence ID" value="KNE92615.1"/>
    <property type="molecule type" value="Genomic_DNA"/>
</dbReference>
<evidence type="ECO:0000256" key="1">
    <source>
        <dbReference type="SAM" id="MobiDB-lite"/>
    </source>
</evidence>
<accession>A0A0L0V008</accession>
<dbReference type="PANTHER" id="PTHR33050:SF7">
    <property type="entry name" value="RIBONUCLEASE H"/>
    <property type="match status" value="1"/>
</dbReference>
<organism evidence="2 3">
    <name type="scientific">Puccinia striiformis f. sp. tritici PST-78</name>
    <dbReference type="NCBI Taxonomy" id="1165861"/>
    <lineage>
        <taxon>Eukaryota</taxon>
        <taxon>Fungi</taxon>
        <taxon>Dikarya</taxon>
        <taxon>Basidiomycota</taxon>
        <taxon>Pucciniomycotina</taxon>
        <taxon>Pucciniomycetes</taxon>
        <taxon>Pucciniales</taxon>
        <taxon>Pucciniaceae</taxon>
        <taxon>Puccinia</taxon>
    </lineage>
</organism>
<evidence type="ECO:0000313" key="2">
    <source>
        <dbReference type="EMBL" id="KNE92615.1"/>
    </source>
</evidence>